<dbReference type="Gene3D" id="3.40.50.1820">
    <property type="entry name" value="alpha/beta hydrolase"/>
    <property type="match status" value="1"/>
</dbReference>
<evidence type="ECO:0000256" key="6">
    <source>
        <dbReference type="ARBA" id="ARBA00023242"/>
    </source>
</evidence>
<dbReference type="InterPro" id="IPR041266">
    <property type="entry name" value="EDS1_EP"/>
</dbReference>
<dbReference type="Proteomes" id="UP000516437">
    <property type="component" value="Chromosome 6"/>
</dbReference>
<dbReference type="GO" id="GO:0016787">
    <property type="term" value="F:hydrolase activity"/>
    <property type="evidence" value="ECO:0007669"/>
    <property type="project" value="UniProtKB-KW"/>
</dbReference>
<name>A0A6A1VAT3_9ROSI</name>
<dbReference type="GO" id="GO:0005737">
    <property type="term" value="C:cytoplasm"/>
    <property type="evidence" value="ECO:0007669"/>
    <property type="project" value="UniProtKB-SubCell"/>
</dbReference>
<dbReference type="PANTHER" id="PTHR47090:SF2">
    <property type="entry name" value="PROTEIN EDS1-RELATED"/>
    <property type="match status" value="1"/>
</dbReference>
<keyword evidence="5" id="KW-0611">Plant defense</keyword>
<protein>
    <recommendedName>
        <fullName evidence="11">Protein EDS1L</fullName>
    </recommendedName>
</protein>
<dbReference type="InterPro" id="IPR044214">
    <property type="entry name" value="EDS1-like"/>
</dbReference>
<dbReference type="GO" id="GO:0006952">
    <property type="term" value="P:defense response"/>
    <property type="evidence" value="ECO:0007669"/>
    <property type="project" value="UniProtKB-KW"/>
</dbReference>
<dbReference type="AlphaFoldDB" id="A0A6A1VAT3"/>
<dbReference type="GO" id="GO:0006629">
    <property type="term" value="P:lipid metabolic process"/>
    <property type="evidence" value="ECO:0007669"/>
    <property type="project" value="InterPro"/>
</dbReference>
<dbReference type="InterPro" id="IPR029058">
    <property type="entry name" value="AB_hydrolase_fold"/>
</dbReference>
<evidence type="ECO:0000256" key="1">
    <source>
        <dbReference type="ARBA" id="ARBA00004123"/>
    </source>
</evidence>
<comment type="subcellular location">
    <subcellularLocation>
        <location evidence="2">Cytoplasm</location>
    </subcellularLocation>
    <subcellularLocation>
        <location evidence="1">Nucleus</location>
    </subcellularLocation>
</comment>
<dbReference type="PANTHER" id="PTHR47090">
    <property type="entry name" value="PROTEIN EDS1-RELATED"/>
    <property type="match status" value="1"/>
</dbReference>
<evidence type="ECO:0000256" key="2">
    <source>
        <dbReference type="ARBA" id="ARBA00004496"/>
    </source>
</evidence>
<accession>A0A6A1VAT3</accession>
<keyword evidence="4" id="KW-0378">Hydrolase</keyword>
<sequence length="648" mass="74117">MASAIGMREELIIKACSSAMNAHRSPQGYILEEIPSSSDHTFLFSFRGSWSATDWFAHKPFGETDIKLDKFPSLRSIGNIFKNKFRNYIRMNEPMQALKHVHMGSKDDLDATSKYIIQVEMAVEENEQGCQKKKKQRAVMGKRQVVFTGHSAGGPMAILATLWFLERAWKTKISPLCVTFGCPLTGDHIFSHALVRENWASCFKHFVMRYDIVPRMLLAPITSIEQSISTILHFFETRPRGITEEASDFYETVMRNASAVASHAACKLMGNTNLLVETVTSFIPLSPYKPFGTYIFCTGNGSLVVLSNPDAVLQLLFYSCQLGSETEGTEIAHRSLEQHLGYENELQDSLQMQVVHDVGLTELANLPLSGGDNSALNDLGLSTGARLCLRAAAELEKRKQRNKAYFRMPSWTRESLETKPISKKDEMKKAMQVLDDYRKMTAVRNVGYYDAFKLQKTADDFNANVKRLELAGIWDEIIEMLKRYELPDGFERDGEWIKLGTRYRRLVEPLDIANYYRHSKNEDTGPYTIRGRPKRYRYTQRWREHAERMVPGSSGESHFWADVEELRLNKDGFEKVKDEVLELENNLLKWVNGKDLDEDVLLEESTFVKWWKTLPIQHKEEDSAIVKWCKILPNQGAESGFSTLMTNT</sequence>
<evidence type="ECO:0000256" key="4">
    <source>
        <dbReference type="ARBA" id="ARBA00022801"/>
    </source>
</evidence>
<dbReference type="Pfam" id="PF18117">
    <property type="entry name" value="EDS1_EP"/>
    <property type="match status" value="1"/>
</dbReference>
<evidence type="ECO:0000256" key="3">
    <source>
        <dbReference type="ARBA" id="ARBA00022490"/>
    </source>
</evidence>
<dbReference type="GO" id="GO:0005634">
    <property type="term" value="C:nucleus"/>
    <property type="evidence" value="ECO:0007669"/>
    <property type="project" value="UniProtKB-SubCell"/>
</dbReference>
<keyword evidence="6" id="KW-0539">Nucleus</keyword>
<organism evidence="9 10">
    <name type="scientific">Morella rubra</name>
    <name type="common">Chinese bayberry</name>
    <dbReference type="NCBI Taxonomy" id="262757"/>
    <lineage>
        <taxon>Eukaryota</taxon>
        <taxon>Viridiplantae</taxon>
        <taxon>Streptophyta</taxon>
        <taxon>Embryophyta</taxon>
        <taxon>Tracheophyta</taxon>
        <taxon>Spermatophyta</taxon>
        <taxon>Magnoliopsida</taxon>
        <taxon>eudicotyledons</taxon>
        <taxon>Gunneridae</taxon>
        <taxon>Pentapetalae</taxon>
        <taxon>rosids</taxon>
        <taxon>fabids</taxon>
        <taxon>Fagales</taxon>
        <taxon>Myricaceae</taxon>
        <taxon>Morella</taxon>
    </lineage>
</organism>
<evidence type="ECO:0000259" key="7">
    <source>
        <dbReference type="Pfam" id="PF01764"/>
    </source>
</evidence>
<evidence type="ECO:0000259" key="8">
    <source>
        <dbReference type="Pfam" id="PF18117"/>
    </source>
</evidence>
<feature type="domain" description="EDS1 EP" evidence="8">
    <location>
        <begin position="434"/>
        <end position="618"/>
    </location>
</feature>
<dbReference type="InterPro" id="IPR002921">
    <property type="entry name" value="Fungal_lipase-type"/>
</dbReference>
<keyword evidence="10" id="KW-1185">Reference proteome</keyword>
<evidence type="ECO:0000256" key="5">
    <source>
        <dbReference type="ARBA" id="ARBA00022821"/>
    </source>
</evidence>
<keyword evidence="3" id="KW-0963">Cytoplasm</keyword>
<evidence type="ECO:0008006" key="11">
    <source>
        <dbReference type="Google" id="ProtNLM"/>
    </source>
</evidence>
<dbReference type="OrthoDB" id="426718at2759"/>
<gene>
    <name evidence="9" type="ORF">CJ030_MR6G029294</name>
</gene>
<proteinExistence type="predicted"/>
<evidence type="ECO:0000313" key="10">
    <source>
        <dbReference type="Proteomes" id="UP000516437"/>
    </source>
</evidence>
<dbReference type="SUPFAM" id="SSF53474">
    <property type="entry name" value="alpha/beta-Hydrolases"/>
    <property type="match status" value="1"/>
</dbReference>
<dbReference type="EMBL" id="RXIC02000024">
    <property type="protein sequence ID" value="KAB1209904.1"/>
    <property type="molecule type" value="Genomic_DNA"/>
</dbReference>
<comment type="caution">
    <text evidence="9">The sequence shown here is derived from an EMBL/GenBank/DDBJ whole genome shotgun (WGS) entry which is preliminary data.</text>
</comment>
<dbReference type="Pfam" id="PF01764">
    <property type="entry name" value="Lipase_3"/>
    <property type="match status" value="1"/>
</dbReference>
<reference evidence="9 10" key="1">
    <citation type="journal article" date="2019" name="Plant Biotechnol. J.">
        <title>The red bayberry genome and genetic basis of sex determination.</title>
        <authorList>
            <person name="Jia H.M."/>
            <person name="Jia H.J."/>
            <person name="Cai Q.L."/>
            <person name="Wang Y."/>
            <person name="Zhao H.B."/>
            <person name="Yang W.F."/>
            <person name="Wang G.Y."/>
            <person name="Li Y.H."/>
            <person name="Zhan D.L."/>
            <person name="Shen Y.T."/>
            <person name="Niu Q.F."/>
            <person name="Chang L."/>
            <person name="Qiu J."/>
            <person name="Zhao L."/>
            <person name="Xie H.B."/>
            <person name="Fu W.Y."/>
            <person name="Jin J."/>
            <person name="Li X.W."/>
            <person name="Jiao Y."/>
            <person name="Zhou C.C."/>
            <person name="Tu T."/>
            <person name="Chai C.Y."/>
            <person name="Gao J.L."/>
            <person name="Fan L.J."/>
            <person name="van de Weg E."/>
            <person name="Wang J.Y."/>
            <person name="Gao Z.S."/>
        </authorList>
    </citation>
    <scope>NUCLEOTIDE SEQUENCE [LARGE SCALE GENOMIC DNA]</scope>
    <source>
        <tissue evidence="9">Leaves</tissue>
    </source>
</reference>
<evidence type="ECO:0000313" key="9">
    <source>
        <dbReference type="EMBL" id="KAB1209904.1"/>
    </source>
</evidence>
<feature type="domain" description="Fungal lipase-type" evidence="7">
    <location>
        <begin position="45"/>
        <end position="217"/>
    </location>
</feature>